<accession>A0A0E3PYY4</accession>
<dbReference type="SMART" id="SM00487">
    <property type="entry name" value="DEXDc"/>
    <property type="match status" value="1"/>
</dbReference>
<keyword evidence="2" id="KW-0378">Hydrolase</keyword>
<organism evidence="2 3">
    <name type="scientific">Methanosarcina mazei WWM610</name>
    <dbReference type="NCBI Taxonomy" id="1434117"/>
    <lineage>
        <taxon>Archaea</taxon>
        <taxon>Methanobacteriati</taxon>
        <taxon>Methanobacteriota</taxon>
        <taxon>Stenosarchaea group</taxon>
        <taxon>Methanomicrobia</taxon>
        <taxon>Methanosarcinales</taxon>
        <taxon>Methanosarcinaceae</taxon>
        <taxon>Methanosarcina</taxon>
    </lineage>
</organism>
<dbReference type="GO" id="GO:0009307">
    <property type="term" value="P:DNA restriction-modification system"/>
    <property type="evidence" value="ECO:0007669"/>
    <property type="project" value="UniProtKB-KW"/>
</dbReference>
<evidence type="ECO:0000259" key="1">
    <source>
        <dbReference type="PROSITE" id="PS51192"/>
    </source>
</evidence>
<dbReference type="PROSITE" id="PS51192">
    <property type="entry name" value="HELICASE_ATP_BIND_1"/>
    <property type="match status" value="1"/>
</dbReference>
<dbReference type="InterPro" id="IPR050742">
    <property type="entry name" value="Helicase_Restrict-Modif_Enz"/>
</dbReference>
<dbReference type="GO" id="GO:0003677">
    <property type="term" value="F:DNA binding"/>
    <property type="evidence" value="ECO:0007669"/>
    <property type="project" value="UniProtKB-KW"/>
</dbReference>
<evidence type="ECO:0000313" key="2">
    <source>
        <dbReference type="EMBL" id="AKB41920.1"/>
    </source>
</evidence>
<sequence length="917" mass="106357">MINNQTPEQKARNEIDKKLNDAGWIVQEKSMIDWSASRGIAVKEYLTDVGPADYVLFVDKKPVGIIEAKRDEEGHRLTVVEEQSAEYASSKLKYLNNDPLPFVYESTGELTRFTDFRDPKPRSRPVFSFFRPETFEEHLKKKPLRERLLEIPELRTEGLRDCQVMAISNLEKSFKDYRPRALIQMATGSGKTYTAITFIYRLLKFADARKVLFLVDTKNLGEQAEQEFMAYVPNDDNRKFTELYNVQRLRSSYISSDSQVCISTIQRLYSILKGEELDEKTEEENPAERGWQPKEPLPVVYNEKVPIEEFDFIVIDECHRSIYNVWQQVLDYFDAFLIGLTATPDKRTFGFFNENVVSEYSHEEAVADGVNVGYDVYLIETDIGRNGANIPAREFVDRREKLTRKKRWEQLDEDLAYTSRQLDREVVNPSQIRRVIRTFKEKLPEIFPGRKEVPKTLIFAKNDSHADDIINIVREEFGEGNAFCKKVTYKAEEDPKSILSAFRNEYNPRIAVTVDMIATGTDVKPLECLFFMRDVKSLNYFEQMKGRGTRTLGFDDLHKVTPSAVSAKTHFVIVDAIGVTKTMKTDSRPLERKKNTSLKDLLAAVTFGAQDEDLYVSLANRLARLNRQINENERATFAEKANGKTIYQTVKDLLNAYNPDMIDLKADEIKLRQPEIQDTDVKKKAQEILIDIARSTFSGELNEYIENVRRVHEQIIDTVNLDTLKKAGWDMDILARDEKLINDFKAYLEANKDEITALRIFYNQPYQRREVTFAMIKDVLEKMKLEKPYLAPLDVWQAYERLDNVKGNSPKNELTAIVSLIRRVTEIDPVLTSYDQTVNRNFQDWVFKKQAGTLKFNEDQMNWLRMVKDYVATSFHLEIEDFDYHPFDILGGRGRMYQLFGDEMNTIISELNEALAA</sequence>
<dbReference type="EMBL" id="CP009509">
    <property type="protein sequence ID" value="AKB41920.1"/>
    <property type="molecule type" value="Genomic_DNA"/>
</dbReference>
<dbReference type="InterPro" id="IPR027417">
    <property type="entry name" value="P-loop_NTPase"/>
</dbReference>
<dbReference type="GO" id="GO:0005524">
    <property type="term" value="F:ATP binding"/>
    <property type="evidence" value="ECO:0007669"/>
    <property type="project" value="UniProtKB-KW"/>
</dbReference>
<protein>
    <submittedName>
        <fullName evidence="2">Type I restriction-modification system, restriction subunit R</fullName>
        <ecNumber evidence="2">3.1.21.3</ecNumber>
    </submittedName>
</protein>
<dbReference type="EC" id="3.1.21.3" evidence="2"/>
<dbReference type="REBASE" id="109067">
    <property type="entry name" value="Mma610ORF2920P"/>
</dbReference>
<dbReference type="RefSeq" id="WP_048047565.1">
    <property type="nucleotide sequence ID" value="NZ_CP009509.1"/>
</dbReference>
<dbReference type="Pfam" id="PF04851">
    <property type="entry name" value="ResIII"/>
    <property type="match status" value="1"/>
</dbReference>
<dbReference type="GO" id="GO:0009035">
    <property type="term" value="F:type I site-specific deoxyribonuclease activity"/>
    <property type="evidence" value="ECO:0007669"/>
    <property type="project" value="UniProtKB-EC"/>
</dbReference>
<gene>
    <name evidence="2" type="ORF">MSMAW_2929</name>
</gene>
<dbReference type="InterPro" id="IPR006935">
    <property type="entry name" value="Helicase/UvrB_N"/>
</dbReference>
<dbReference type="SUPFAM" id="SSF52540">
    <property type="entry name" value="P-loop containing nucleoside triphosphate hydrolases"/>
    <property type="match status" value="2"/>
</dbReference>
<dbReference type="PANTHER" id="PTHR47396">
    <property type="entry name" value="TYPE I RESTRICTION ENZYME ECOKI R PROTEIN"/>
    <property type="match status" value="1"/>
</dbReference>
<dbReference type="InterPro" id="IPR013670">
    <property type="entry name" value="EcoEI_R_C_dom"/>
</dbReference>
<proteinExistence type="predicted"/>
<dbReference type="GeneID" id="24852726"/>
<reference evidence="2 3" key="1">
    <citation type="submission" date="2014-07" db="EMBL/GenBank/DDBJ databases">
        <title>Methanogenic archaea and the global carbon cycle.</title>
        <authorList>
            <person name="Henriksen J.R."/>
            <person name="Luke J."/>
            <person name="Reinhart S."/>
            <person name="Benedict M.N."/>
            <person name="Youngblut N.D."/>
            <person name="Metcalf M.E."/>
            <person name="Whitaker R.J."/>
            <person name="Metcalf W.W."/>
        </authorList>
    </citation>
    <scope>NUCLEOTIDE SEQUENCE [LARGE SCALE GENOMIC DNA]</scope>
    <source>
        <strain evidence="2 3">WWM610</strain>
    </source>
</reference>
<dbReference type="Gene3D" id="3.40.50.300">
    <property type="entry name" value="P-loop containing nucleotide triphosphate hydrolases"/>
    <property type="match status" value="2"/>
</dbReference>
<dbReference type="Gene3D" id="3.90.1570.30">
    <property type="match status" value="1"/>
</dbReference>
<dbReference type="PANTHER" id="PTHR47396:SF1">
    <property type="entry name" value="ATP-DEPENDENT HELICASE IRC3-RELATED"/>
    <property type="match status" value="1"/>
</dbReference>
<dbReference type="CDD" id="cd18032">
    <property type="entry name" value="DEXHc_RE_I_III_res"/>
    <property type="match status" value="1"/>
</dbReference>
<evidence type="ECO:0000313" key="3">
    <source>
        <dbReference type="Proteomes" id="UP000033058"/>
    </source>
</evidence>
<dbReference type="GO" id="GO:0120545">
    <property type="term" value="F:nucleic acid conformation isomerase activity"/>
    <property type="evidence" value="ECO:0007669"/>
    <property type="project" value="UniProtKB-ARBA"/>
</dbReference>
<dbReference type="GO" id="GO:0005829">
    <property type="term" value="C:cytosol"/>
    <property type="evidence" value="ECO:0007669"/>
    <property type="project" value="TreeGrafter"/>
</dbReference>
<dbReference type="Pfam" id="PF08463">
    <property type="entry name" value="EcoEI_R_C"/>
    <property type="match status" value="1"/>
</dbReference>
<dbReference type="Proteomes" id="UP000033058">
    <property type="component" value="Chromosome"/>
</dbReference>
<dbReference type="PATRIC" id="fig|1434117.4.peg.3711"/>
<feature type="domain" description="Helicase ATP-binding" evidence="1">
    <location>
        <begin position="172"/>
        <end position="362"/>
    </location>
</feature>
<dbReference type="InterPro" id="IPR014001">
    <property type="entry name" value="Helicase_ATP-bd"/>
</dbReference>
<name>A0A0E3PYY4_METMZ</name>
<dbReference type="HOGENOM" id="CLU_007363_1_0_2"/>
<dbReference type="AlphaFoldDB" id="A0A0E3PYY4"/>
<dbReference type="CDD" id="cd18799">
    <property type="entry name" value="SF2_C_EcoAI-like"/>
    <property type="match status" value="1"/>
</dbReference>